<evidence type="ECO:0000256" key="4">
    <source>
        <dbReference type="ARBA" id="ARBA00022842"/>
    </source>
</evidence>
<comment type="cofactor">
    <cofactor evidence="1">
        <name>Mg(2+)</name>
        <dbReference type="ChEBI" id="CHEBI:18420"/>
    </cofactor>
</comment>
<keyword evidence="8" id="KW-1185">Reference proteome</keyword>
<reference evidence="7 8" key="1">
    <citation type="submission" date="2024-02" db="EMBL/GenBank/DDBJ databases">
        <title>Identification of pathogenicity and growth-promoting functions of Pseudomonas putida variants.</title>
        <authorList>
            <person name="Sun J."/>
        </authorList>
    </citation>
    <scope>NUCLEOTIDE SEQUENCE [LARGE SCALE GENOMIC DNA]</scope>
    <source>
        <strain evidence="7 8">A04</strain>
    </source>
</reference>
<comment type="caution">
    <text evidence="7">The sequence shown here is derived from an EMBL/GenBank/DDBJ whole genome shotgun (WGS) entry which is preliminary data.</text>
</comment>
<dbReference type="PANTHER" id="PTHR42739">
    <property type="entry name" value="MALATE SYNTHASE G"/>
    <property type="match status" value="1"/>
</dbReference>
<organism evidence="7 8">
    <name type="scientific">Pseudomonas kermanshahensis</name>
    <dbReference type="NCBI Taxonomy" id="2745482"/>
    <lineage>
        <taxon>Bacteria</taxon>
        <taxon>Pseudomonadati</taxon>
        <taxon>Pseudomonadota</taxon>
        <taxon>Gammaproteobacteria</taxon>
        <taxon>Pseudomonadales</taxon>
        <taxon>Pseudomonadaceae</taxon>
        <taxon>Pseudomonas</taxon>
    </lineage>
</organism>
<dbReference type="Pfam" id="PF01274">
    <property type="entry name" value="MS_TIM-barrel"/>
    <property type="match status" value="1"/>
</dbReference>
<evidence type="ECO:0000256" key="5">
    <source>
        <dbReference type="ARBA" id="ARBA00023097"/>
    </source>
</evidence>
<evidence type="ECO:0000259" key="6">
    <source>
        <dbReference type="Pfam" id="PF01274"/>
    </source>
</evidence>
<proteinExistence type="predicted"/>
<dbReference type="EMBL" id="JBBHLD010000009">
    <property type="protein sequence ID" value="MEJ5905616.1"/>
    <property type="molecule type" value="Genomic_DNA"/>
</dbReference>
<gene>
    <name evidence="7" type="ORF">V7V80_13080</name>
</gene>
<dbReference type="InterPro" id="IPR011076">
    <property type="entry name" value="Malate_synth_sf"/>
</dbReference>
<keyword evidence="5" id="KW-0558">Oxidation</keyword>
<evidence type="ECO:0000313" key="8">
    <source>
        <dbReference type="Proteomes" id="UP001377692"/>
    </source>
</evidence>
<dbReference type="InterPro" id="IPR046363">
    <property type="entry name" value="MS_N_TIM-barrel_dom"/>
</dbReference>
<evidence type="ECO:0000313" key="7">
    <source>
        <dbReference type="EMBL" id="MEJ5905616.1"/>
    </source>
</evidence>
<dbReference type="RefSeq" id="WP_339549453.1">
    <property type="nucleotide sequence ID" value="NZ_JBBHLD010000009.1"/>
</dbReference>
<dbReference type="SUPFAM" id="SSF51645">
    <property type="entry name" value="Malate synthase G"/>
    <property type="match status" value="1"/>
</dbReference>
<dbReference type="InterPro" id="IPR006253">
    <property type="entry name" value="Malate_synthG"/>
</dbReference>
<keyword evidence="4" id="KW-0460">Magnesium</keyword>
<keyword evidence="3" id="KW-0479">Metal-binding</keyword>
<dbReference type="Proteomes" id="UP001377692">
    <property type="component" value="Unassembled WGS sequence"/>
</dbReference>
<sequence length="94" mass="10329">MTTPALLDCDGQEVPEGIIDAVTNSLAAIHDLEHRPNSRLGSAYFVKPKMHGFDEVALTNQLLGRVEAMLAISANILKMSIMDEARRTRLNPKV</sequence>
<evidence type="ECO:0000256" key="3">
    <source>
        <dbReference type="ARBA" id="ARBA00022723"/>
    </source>
</evidence>
<evidence type="ECO:0000256" key="2">
    <source>
        <dbReference type="ARBA" id="ARBA00022490"/>
    </source>
</evidence>
<keyword evidence="2" id="KW-0963">Cytoplasm</keyword>
<protein>
    <recommendedName>
        <fullName evidence="6">Malate synthase TIM barrel domain-containing protein</fullName>
    </recommendedName>
</protein>
<dbReference type="PANTHER" id="PTHR42739:SF1">
    <property type="entry name" value="MALATE SYNTHASE G"/>
    <property type="match status" value="1"/>
</dbReference>
<accession>A0ABU8R773</accession>
<feature type="domain" description="Malate synthase TIM barrel" evidence="6">
    <location>
        <begin position="7"/>
        <end position="91"/>
    </location>
</feature>
<name>A0ABU8R773_9PSED</name>
<dbReference type="InterPro" id="IPR001465">
    <property type="entry name" value="Malate_synthase_TIM"/>
</dbReference>
<dbReference type="Gene3D" id="3.20.20.360">
    <property type="entry name" value="Malate synthase, domain 3"/>
    <property type="match status" value="1"/>
</dbReference>
<evidence type="ECO:0000256" key="1">
    <source>
        <dbReference type="ARBA" id="ARBA00001946"/>
    </source>
</evidence>